<dbReference type="InterPro" id="IPR035251">
    <property type="entry name" value="ShlB_POTRA"/>
</dbReference>
<organism evidence="7 8">
    <name type="scientific">Janthinobacterium fluminis</name>
    <dbReference type="NCBI Taxonomy" id="2987524"/>
    <lineage>
        <taxon>Bacteria</taxon>
        <taxon>Pseudomonadati</taxon>
        <taxon>Pseudomonadota</taxon>
        <taxon>Betaproteobacteria</taxon>
        <taxon>Burkholderiales</taxon>
        <taxon>Oxalobacteraceae</taxon>
        <taxon>Janthinobacterium</taxon>
    </lineage>
</organism>
<dbReference type="PANTHER" id="PTHR34597:SF3">
    <property type="entry name" value="OUTER MEMBRANE TRANSPORTER CDIB"/>
    <property type="match status" value="1"/>
</dbReference>
<dbReference type="PANTHER" id="PTHR34597">
    <property type="entry name" value="SLR1661 PROTEIN"/>
    <property type="match status" value="1"/>
</dbReference>
<dbReference type="InterPro" id="IPR005565">
    <property type="entry name" value="Hemolysn_activator_HlyB_C"/>
</dbReference>
<dbReference type="Gene3D" id="3.10.20.310">
    <property type="entry name" value="membrane protein fhac"/>
    <property type="match status" value="1"/>
</dbReference>
<proteinExistence type="predicted"/>
<feature type="domain" description="ShlB POTRA" evidence="6">
    <location>
        <begin position="152"/>
        <end position="206"/>
    </location>
</feature>
<reference evidence="7 8" key="1">
    <citation type="submission" date="2022-10" db="EMBL/GenBank/DDBJ databases">
        <title>Janthinobacterium sp. hw3 Genome sequencing.</title>
        <authorList>
            <person name="Park S."/>
        </authorList>
    </citation>
    <scope>NUCLEOTIDE SEQUENCE [LARGE SCALE GENOMIC DNA]</scope>
    <source>
        <strain evidence="8">hw3</strain>
    </source>
</reference>
<keyword evidence="8" id="KW-1185">Reference proteome</keyword>
<feature type="domain" description="Haemolysin activator HlyB C-terminal" evidence="4">
    <location>
        <begin position="215"/>
        <end position="530"/>
    </location>
</feature>
<keyword evidence="1" id="KW-0472">Membrane</keyword>
<gene>
    <name evidence="7" type="ORF">OIK44_22300</name>
</gene>
<dbReference type="InterPro" id="IPR051544">
    <property type="entry name" value="TPS_OM_transporter"/>
</dbReference>
<sequence>MAAAIWAWLPAAYAQSGAGAAGANQEFLRQQERERIVRQQQQHNPDVRSPTAGVAEADRLPEAETPCFAVARIVLEGDSSEQFQWALAAANRGADGKADAAPGRCLGTAGINILMRRVQNAILKRGYVTTRVLVGPQDLSGGTLKLGLVPGRVRAVRFAPGSDGRATRWNAVPAAPGDLLNLRDTEQALENFKRVPTAEADIQIAPAEGGDGRPGDSDLVVQWHQGFPFRLSVSADDSGSAATGKYQGGLTLSYDNWWTLNDLFYISLNRNLHGAKPAGHGTEGMVVHYSLPFGYWLLALSTSSGGYRQQVAGTSQTYLYRGSSRNGDVKLSRLVYRDAARKTTVSLRGWMRASQNFIDDTEVEVQRRRTAGWELGLAHKEFLGAATLDANLNYRRGTGALGSLAAPEEAFGEGSSRAALFTADANLNAPFKLGGLQLKYTGAWRMQVNRTPLVPQDRFAIGGRYTVRGYDGESSLSAERGWVLRNELGVTLGGSGHECYVALDHGEVAGPSSEFLLDKRLSGVALGLRGQLWRVQYEVFFGRPLRKPERFQSAASTAGFSSNMSF</sequence>
<dbReference type="InterPro" id="IPR013686">
    <property type="entry name" value="Polypept-transport_assoc_ShlB"/>
</dbReference>
<keyword evidence="2" id="KW-0812">Transmembrane</keyword>
<keyword evidence="1" id="KW-1134">Transmembrane beta strand</keyword>
<evidence type="ECO:0000256" key="3">
    <source>
        <dbReference type="ARBA" id="ARBA00023237"/>
    </source>
</evidence>
<accession>A0ABT5K5P8</accession>
<evidence type="ECO:0000256" key="2">
    <source>
        <dbReference type="ARBA" id="ARBA00022692"/>
    </source>
</evidence>
<comment type="caution">
    <text evidence="7">The sequence shown here is derived from an EMBL/GenBank/DDBJ whole genome shotgun (WGS) entry which is preliminary data.</text>
</comment>
<evidence type="ECO:0000259" key="5">
    <source>
        <dbReference type="Pfam" id="PF08479"/>
    </source>
</evidence>
<evidence type="ECO:0000313" key="8">
    <source>
        <dbReference type="Proteomes" id="UP001221208"/>
    </source>
</evidence>
<dbReference type="EMBL" id="JAQQXR010000012">
    <property type="protein sequence ID" value="MDC8760327.1"/>
    <property type="molecule type" value="Genomic_DNA"/>
</dbReference>
<dbReference type="Pfam" id="PF17287">
    <property type="entry name" value="POTRA_3"/>
    <property type="match status" value="1"/>
</dbReference>
<name>A0ABT5K5P8_9BURK</name>
<feature type="domain" description="Polypeptide-transport-associated ShlB-type" evidence="5">
    <location>
        <begin position="97"/>
        <end position="151"/>
    </location>
</feature>
<evidence type="ECO:0000259" key="6">
    <source>
        <dbReference type="Pfam" id="PF17287"/>
    </source>
</evidence>
<dbReference type="PIRSF" id="PIRSF029745">
    <property type="entry name" value="FhaC"/>
    <property type="match status" value="1"/>
</dbReference>
<protein>
    <submittedName>
        <fullName evidence="7">ShlB/FhaC/HecB family hemolysin secretion/activation protein</fullName>
    </submittedName>
</protein>
<evidence type="ECO:0000259" key="4">
    <source>
        <dbReference type="Pfam" id="PF03865"/>
    </source>
</evidence>
<evidence type="ECO:0000256" key="1">
    <source>
        <dbReference type="ARBA" id="ARBA00022452"/>
    </source>
</evidence>
<dbReference type="InterPro" id="IPR027282">
    <property type="entry name" value="TPS"/>
</dbReference>
<dbReference type="RefSeq" id="WP_273674055.1">
    <property type="nucleotide sequence ID" value="NZ_JAQQXR010000012.1"/>
</dbReference>
<dbReference type="Gene3D" id="2.40.160.50">
    <property type="entry name" value="membrane protein fhac: a member of the omp85/tpsb transporter family"/>
    <property type="match status" value="1"/>
</dbReference>
<evidence type="ECO:0000313" key="7">
    <source>
        <dbReference type="EMBL" id="MDC8760327.1"/>
    </source>
</evidence>
<dbReference type="Pfam" id="PF08479">
    <property type="entry name" value="POTRA_2"/>
    <property type="match status" value="1"/>
</dbReference>
<dbReference type="Pfam" id="PF03865">
    <property type="entry name" value="ShlB"/>
    <property type="match status" value="1"/>
</dbReference>
<keyword evidence="3" id="KW-0998">Cell outer membrane</keyword>
<dbReference type="Proteomes" id="UP001221208">
    <property type="component" value="Unassembled WGS sequence"/>
</dbReference>